<name>A0A841KTJ5_9FIRM</name>
<dbReference type="Proteomes" id="UP000579281">
    <property type="component" value="Unassembled WGS sequence"/>
</dbReference>
<comment type="caution">
    <text evidence="3">The sequence shown here is derived from an EMBL/GenBank/DDBJ whole genome shotgun (WGS) entry which is preliminary data.</text>
</comment>
<gene>
    <name evidence="3" type="ORF">HNQ80_001439</name>
</gene>
<organism evidence="3 4">
    <name type="scientific">Anaerosolibacter carboniphilus</name>
    <dbReference type="NCBI Taxonomy" id="1417629"/>
    <lineage>
        <taxon>Bacteria</taxon>
        <taxon>Bacillati</taxon>
        <taxon>Bacillota</taxon>
        <taxon>Clostridia</taxon>
        <taxon>Peptostreptococcales</taxon>
        <taxon>Thermotaleaceae</taxon>
        <taxon>Anaerosolibacter</taxon>
    </lineage>
</organism>
<evidence type="ECO:0000256" key="1">
    <source>
        <dbReference type="SAM" id="Phobius"/>
    </source>
</evidence>
<evidence type="ECO:0000259" key="2">
    <source>
        <dbReference type="Pfam" id="PF12697"/>
    </source>
</evidence>
<dbReference type="EMBL" id="JACHEN010000007">
    <property type="protein sequence ID" value="MBB6215350.1"/>
    <property type="molecule type" value="Genomic_DNA"/>
</dbReference>
<feature type="transmembrane region" description="Helical" evidence="1">
    <location>
        <begin position="27"/>
        <end position="48"/>
    </location>
</feature>
<dbReference type="InterPro" id="IPR029058">
    <property type="entry name" value="AB_hydrolase_fold"/>
</dbReference>
<protein>
    <submittedName>
        <fullName evidence="3">Pimeloyl-ACP methyl ester carboxylesterase</fullName>
    </submittedName>
</protein>
<dbReference type="InterPro" id="IPR000073">
    <property type="entry name" value="AB_hydrolase_1"/>
</dbReference>
<sequence length="381" mass="43542">MERMRNKEERDMGQKAIKGKKIKVLKILLLVLFIIIVVAAIALGIYAYRNMHYDEKPLKRTYNAGYEEKQVTLDDGTVLNYAEGPNNGPALLLIHGQSMEWEDYSRVLPGLAEYYHVYAIDCHGHGESSHDSSKYTGVAMGQDFVWFIENVIGESCVISGHSSGGILAAWIAANAPEDVLGVVLEDPPFFSVEPEEMQNTFVWLESFEIVHNFRNQIDTDDYVVYYMENSYFWGLFGDLRKLTAASTRKYRAQHPGEPLKLWYIPYSWIHGTLYLDDFDTAFAETFYTGAWFEGFDQEETLSTIDCPSVYIKAATLYGKDGVLYAANSDEDAEKVHSLIEGNEMITIKSGHDIHFEHPDEFIQIMVDFLNRIKRNSLISRR</sequence>
<evidence type="ECO:0000313" key="4">
    <source>
        <dbReference type="Proteomes" id="UP000579281"/>
    </source>
</evidence>
<keyword evidence="4" id="KW-1185">Reference proteome</keyword>
<keyword evidence="1" id="KW-0472">Membrane</keyword>
<dbReference type="Pfam" id="PF12697">
    <property type="entry name" value="Abhydrolase_6"/>
    <property type="match status" value="1"/>
</dbReference>
<keyword evidence="1" id="KW-0812">Transmembrane</keyword>
<dbReference type="SUPFAM" id="SSF53474">
    <property type="entry name" value="alpha/beta-Hydrolases"/>
    <property type="match status" value="1"/>
</dbReference>
<dbReference type="PANTHER" id="PTHR46438">
    <property type="entry name" value="ALPHA/BETA-HYDROLASES SUPERFAMILY PROTEIN"/>
    <property type="match status" value="1"/>
</dbReference>
<dbReference type="AlphaFoldDB" id="A0A841KTJ5"/>
<feature type="domain" description="AB hydrolase-1" evidence="2">
    <location>
        <begin position="91"/>
        <end position="363"/>
    </location>
</feature>
<dbReference type="PANTHER" id="PTHR46438:SF2">
    <property type="entry name" value="ALPHA_BETA-HYDROLASES SUPERFAMILY PROTEIN"/>
    <property type="match status" value="1"/>
</dbReference>
<dbReference type="ESTHER" id="9clot-a0a841ktj5">
    <property type="family name" value="Zearalenone-hydrolase-fam2"/>
</dbReference>
<keyword evidence="1" id="KW-1133">Transmembrane helix</keyword>
<proteinExistence type="predicted"/>
<evidence type="ECO:0000313" key="3">
    <source>
        <dbReference type="EMBL" id="MBB6215350.1"/>
    </source>
</evidence>
<accession>A0A841KTJ5</accession>
<dbReference type="Gene3D" id="3.40.50.1820">
    <property type="entry name" value="alpha/beta hydrolase"/>
    <property type="match status" value="1"/>
</dbReference>
<reference evidence="3 4" key="1">
    <citation type="submission" date="2020-08" db="EMBL/GenBank/DDBJ databases">
        <title>Genomic Encyclopedia of Type Strains, Phase IV (KMG-IV): sequencing the most valuable type-strain genomes for metagenomic binning, comparative biology and taxonomic classification.</title>
        <authorList>
            <person name="Goeker M."/>
        </authorList>
    </citation>
    <scope>NUCLEOTIDE SEQUENCE [LARGE SCALE GENOMIC DNA]</scope>
    <source>
        <strain evidence="3 4">DSM 103526</strain>
    </source>
</reference>